<evidence type="ECO:0000313" key="2">
    <source>
        <dbReference type="Proteomes" id="UP001357485"/>
    </source>
</evidence>
<dbReference type="EMBL" id="JAVRRA010017056">
    <property type="protein sequence ID" value="KAK5200858.1"/>
    <property type="molecule type" value="Genomic_DNA"/>
</dbReference>
<evidence type="ECO:0000313" key="1">
    <source>
        <dbReference type="EMBL" id="KAK5200858.1"/>
    </source>
</evidence>
<proteinExistence type="predicted"/>
<feature type="non-terminal residue" evidence="1">
    <location>
        <position position="1"/>
    </location>
</feature>
<protein>
    <submittedName>
        <fullName evidence="1">Uncharacterized protein</fullName>
    </submittedName>
</protein>
<name>A0ABR0LN71_9PEZI</name>
<gene>
    <name evidence="1" type="ORF">LTR16_004653</name>
</gene>
<organism evidence="1 2">
    <name type="scientific">Cryomyces antarcticus</name>
    <dbReference type="NCBI Taxonomy" id="329879"/>
    <lineage>
        <taxon>Eukaryota</taxon>
        <taxon>Fungi</taxon>
        <taxon>Dikarya</taxon>
        <taxon>Ascomycota</taxon>
        <taxon>Pezizomycotina</taxon>
        <taxon>Dothideomycetes</taxon>
        <taxon>Dothideomycetes incertae sedis</taxon>
        <taxon>Cryomyces</taxon>
    </lineage>
</organism>
<dbReference type="Proteomes" id="UP001357485">
    <property type="component" value="Unassembled WGS sequence"/>
</dbReference>
<sequence>ADALVVISGTSPYVSGSIDLGLMQQLQAYTDPLPDILAEEILRRKQLPGPYHWRVQVRLGDYEGSKTFKAYLVENDPTIGLDE</sequence>
<keyword evidence="2" id="KW-1185">Reference proteome</keyword>
<comment type="caution">
    <text evidence="1">The sequence shown here is derived from an EMBL/GenBank/DDBJ whole genome shotgun (WGS) entry which is preliminary data.</text>
</comment>
<reference evidence="1 2" key="1">
    <citation type="submission" date="2023-08" db="EMBL/GenBank/DDBJ databases">
        <title>Black Yeasts Isolated from many extreme environments.</title>
        <authorList>
            <person name="Coleine C."/>
            <person name="Stajich J.E."/>
            <person name="Selbmann L."/>
        </authorList>
    </citation>
    <scope>NUCLEOTIDE SEQUENCE [LARGE SCALE GENOMIC DNA]</scope>
    <source>
        <strain evidence="1 2">CCFEE 536</strain>
    </source>
</reference>
<accession>A0ABR0LN71</accession>